<keyword evidence="1 3" id="KW-0597">Phosphoprotein</keyword>
<protein>
    <submittedName>
        <fullName evidence="6">Transcriptional regulatory protein LnrK</fullName>
    </submittedName>
</protein>
<dbReference type="Gene3D" id="3.40.50.2300">
    <property type="match status" value="1"/>
</dbReference>
<name>A0ABM9ARD0_9BACT</name>
<dbReference type="InterPro" id="IPR011006">
    <property type="entry name" value="CheY-like_superfamily"/>
</dbReference>
<evidence type="ECO:0000256" key="3">
    <source>
        <dbReference type="PROSITE-ProRule" id="PRU00169"/>
    </source>
</evidence>
<dbReference type="InterPro" id="IPR016032">
    <property type="entry name" value="Sig_transdc_resp-reg_C-effctor"/>
</dbReference>
<evidence type="ECO:0000256" key="1">
    <source>
        <dbReference type="ARBA" id="ARBA00022553"/>
    </source>
</evidence>
<dbReference type="RefSeq" id="WP_238806425.1">
    <property type="nucleotide sequence ID" value="NZ_CAKLPY010000002.1"/>
</dbReference>
<dbReference type="EMBL" id="CAKLPY010000002">
    <property type="protein sequence ID" value="CAH0995849.1"/>
    <property type="molecule type" value="Genomic_DNA"/>
</dbReference>
<dbReference type="SMART" id="SM00448">
    <property type="entry name" value="REC"/>
    <property type="match status" value="1"/>
</dbReference>
<dbReference type="CDD" id="cd17535">
    <property type="entry name" value="REC_NarL-like"/>
    <property type="match status" value="1"/>
</dbReference>
<reference evidence="6" key="1">
    <citation type="submission" date="2021-12" db="EMBL/GenBank/DDBJ databases">
        <authorList>
            <person name="Rodrigo-Torres L."/>
            <person name="Arahal R. D."/>
            <person name="Lucena T."/>
        </authorList>
    </citation>
    <scope>NUCLEOTIDE SEQUENCE</scope>
    <source>
        <strain evidence="6">CECT 8858</strain>
    </source>
</reference>
<proteinExistence type="predicted"/>
<dbReference type="PROSITE" id="PS00622">
    <property type="entry name" value="HTH_LUXR_1"/>
    <property type="match status" value="1"/>
</dbReference>
<dbReference type="PANTHER" id="PTHR43214">
    <property type="entry name" value="TWO-COMPONENT RESPONSE REGULATOR"/>
    <property type="match status" value="1"/>
</dbReference>
<dbReference type="Pfam" id="PF00072">
    <property type="entry name" value="Response_reg"/>
    <property type="match status" value="1"/>
</dbReference>
<dbReference type="PRINTS" id="PR00038">
    <property type="entry name" value="HTHLUXR"/>
</dbReference>
<sequence length="210" mass="23701">MIRVCIYEDIPDLRELISETVRGVPELLLVNAYPNATNILENIRRDKPNVVLMDIQMPGISGIEAVQLVKQKYPEVQLLMQTVFEDNTRIFAAICAGASGYILKDSSPERYVSAIIDTYQGGSPMSPSIARKVLTMFKNQNQKINDFIELTDSEQKVLELLVRGLSYKLIAEDLKISYPTVNFHLKNIYRKLHVNSATEAVSKALQNKLV</sequence>
<evidence type="ECO:0000256" key="2">
    <source>
        <dbReference type="ARBA" id="ARBA00023125"/>
    </source>
</evidence>
<evidence type="ECO:0000259" key="5">
    <source>
        <dbReference type="PROSITE" id="PS50110"/>
    </source>
</evidence>
<dbReference type="SMART" id="SM00421">
    <property type="entry name" value="HTH_LUXR"/>
    <property type="match status" value="1"/>
</dbReference>
<evidence type="ECO:0000259" key="4">
    <source>
        <dbReference type="PROSITE" id="PS50043"/>
    </source>
</evidence>
<dbReference type="PROSITE" id="PS50043">
    <property type="entry name" value="HTH_LUXR_2"/>
    <property type="match status" value="1"/>
</dbReference>
<organism evidence="6 7">
    <name type="scientific">Emticicia aquatica</name>
    <dbReference type="NCBI Taxonomy" id="1681835"/>
    <lineage>
        <taxon>Bacteria</taxon>
        <taxon>Pseudomonadati</taxon>
        <taxon>Bacteroidota</taxon>
        <taxon>Cytophagia</taxon>
        <taxon>Cytophagales</taxon>
        <taxon>Leadbetterellaceae</taxon>
        <taxon>Emticicia</taxon>
    </lineage>
</organism>
<evidence type="ECO:0000313" key="6">
    <source>
        <dbReference type="EMBL" id="CAH0995849.1"/>
    </source>
</evidence>
<dbReference type="InterPro" id="IPR001789">
    <property type="entry name" value="Sig_transdc_resp-reg_receiver"/>
</dbReference>
<comment type="caution">
    <text evidence="6">The sequence shown here is derived from an EMBL/GenBank/DDBJ whole genome shotgun (WGS) entry which is preliminary data.</text>
</comment>
<dbReference type="Pfam" id="PF00196">
    <property type="entry name" value="GerE"/>
    <property type="match status" value="1"/>
</dbReference>
<dbReference type="CDD" id="cd06170">
    <property type="entry name" value="LuxR_C_like"/>
    <property type="match status" value="1"/>
</dbReference>
<dbReference type="InterPro" id="IPR039420">
    <property type="entry name" value="WalR-like"/>
</dbReference>
<dbReference type="Proteomes" id="UP000837932">
    <property type="component" value="Unassembled WGS sequence"/>
</dbReference>
<keyword evidence="7" id="KW-1185">Reference proteome</keyword>
<feature type="domain" description="HTH luxR-type" evidence="4">
    <location>
        <begin position="143"/>
        <end position="208"/>
    </location>
</feature>
<keyword evidence="2" id="KW-0238">DNA-binding</keyword>
<dbReference type="InterPro" id="IPR000792">
    <property type="entry name" value="Tscrpt_reg_LuxR_C"/>
</dbReference>
<dbReference type="PANTHER" id="PTHR43214:SF43">
    <property type="entry name" value="TWO-COMPONENT RESPONSE REGULATOR"/>
    <property type="match status" value="1"/>
</dbReference>
<dbReference type="SUPFAM" id="SSF52172">
    <property type="entry name" value="CheY-like"/>
    <property type="match status" value="1"/>
</dbReference>
<dbReference type="PROSITE" id="PS50110">
    <property type="entry name" value="RESPONSE_REGULATORY"/>
    <property type="match status" value="1"/>
</dbReference>
<evidence type="ECO:0000313" key="7">
    <source>
        <dbReference type="Proteomes" id="UP000837932"/>
    </source>
</evidence>
<accession>A0ABM9ARD0</accession>
<dbReference type="InterPro" id="IPR058245">
    <property type="entry name" value="NreC/VraR/RcsB-like_REC"/>
</dbReference>
<feature type="modified residue" description="4-aspartylphosphate" evidence="3">
    <location>
        <position position="54"/>
    </location>
</feature>
<dbReference type="SUPFAM" id="SSF46894">
    <property type="entry name" value="C-terminal effector domain of the bipartite response regulators"/>
    <property type="match status" value="1"/>
</dbReference>
<feature type="domain" description="Response regulatory" evidence="5">
    <location>
        <begin position="3"/>
        <end position="119"/>
    </location>
</feature>
<gene>
    <name evidence="6" type="primary">lnrK_2</name>
    <name evidence="6" type="ORF">EMA8858_01977</name>
</gene>